<protein>
    <recommendedName>
        <fullName evidence="5">Trafficking protein particle complex subunit 11 domain-containing protein</fullName>
    </recommendedName>
</protein>
<evidence type="ECO:0008006" key="5">
    <source>
        <dbReference type="Google" id="ProtNLM"/>
    </source>
</evidence>
<dbReference type="InterPro" id="IPR021773">
    <property type="entry name" value="TPC11"/>
</dbReference>
<evidence type="ECO:0000259" key="1">
    <source>
        <dbReference type="Pfam" id="PF07919"/>
    </source>
</evidence>
<keyword evidence="4" id="KW-1185">Reference proteome</keyword>
<dbReference type="Pfam" id="PF11817">
    <property type="entry name" value="Foie-gras_1"/>
    <property type="match status" value="1"/>
</dbReference>
<organism evidence="4">
    <name type="scientific">Candida tenuis (strain ATCC 10573 / BCRC 21748 / CBS 615 / JCM 9827 / NBRC 10315 / NRRL Y-1498 / VKM Y-70)</name>
    <name type="common">Yeast</name>
    <name type="synonym">Yamadazyma tenuis</name>
    <dbReference type="NCBI Taxonomy" id="590646"/>
    <lineage>
        <taxon>Eukaryota</taxon>
        <taxon>Fungi</taxon>
        <taxon>Dikarya</taxon>
        <taxon>Ascomycota</taxon>
        <taxon>Saccharomycotina</taxon>
        <taxon>Pichiomycetes</taxon>
        <taxon>Debaryomycetaceae</taxon>
        <taxon>Yamadazyma</taxon>
    </lineage>
</organism>
<proteinExistence type="predicted"/>
<dbReference type="Proteomes" id="UP000000707">
    <property type="component" value="Unassembled WGS sequence"/>
</dbReference>
<sequence length="1160" mass="132238">MQNYSTSFLSISAPLVCVQVPNGDAPYEQIIRQFSELNLAGKSWHNSILKNRLSSNSFLVNVSTSTKYSAEVLKSLNDLKVKDKHSRYSPFNTDSDLFPNGILSENWFLKYQQLKPFAFVQTMELPDVATRDDEIAAEMTELKSGFDAAGIKFVVILISKSTNSSEDEIRINRFRQLTNLTKATGLLYLNCVSKEYSSEVDVFVTSLVSNLKSSAVDFYKAIESKIRQRHKKYYSIPTSTHIDTTIELTPKFLETRNLIKQGIIDQFLYPHNLESCIHFLELGYQNLVEIVSENYFEFSKDHISSRDLTLYQELRNLIDVTAFQIVRAYLSIEDPITALKKHAAHISNVTSITRGRIESGQWIAVQYEWLAELLEMVPKSILTEANIRVYSKKHKNSKITRYAGGVRFHDDNVDVLLDPGLLYLKCSSYLTGVSETTQLDYLRIYKDSEELISKRKILLHKALQNVSIEGNAKYICFLLAGEYFSSGEWELSAEHFEKALGGWKSTDNLIKSKLIECYQELNAPHKSLELLLLLNNGTGNHEVDVSAIDGDIDVNCHLFDVDILFADEKRCSGVTEDVTVFDNIVCQLSLRPKVNIDAIKNHIKGKVVEILFKITDVEVNFQNEDSKELTGLSNIKVFHDSSIKDTVLQKPEDTKANLSFVSNHQKVLEVSQSVQKSGVYQLKTVKLKSVLEIKVDSKTLVIRNSESITPTRQPSYNWYFKKLDDSLIKVPVKISSSFRAHQIRVLPIRPNVVVTMRPPQINFITLGERVTLTFDVQFQNERKLNYNKISLSPRVKVTSNSDAGDLVLVDPKVNWDGLKDDEALVLQELDKTDAVTVKMNLAIHSTSLHAEEELKKSNNSYQAVLDLKTIVAEEGEQETNDTESSALAVYDTATYILPIVNVPFNCRVSIAPRFRDTKDGVNDMPNPFIMHGSNHLSMPIVTRLWQAKLMLNEPSEDIEATNIEFQVKSQNSEILVDLLPKVGNVSKTQTFATRSKNGVSHRNVMMVVSAKIDWRRKGSDQSNVFSTDEWEIVLPLSDPRMLLKVEKLKNEEKTVKLKYIIENPTPRIFIFSSKLVDDNERFIWNFDDERNMYPLVQTKFPVLPFNRFQLEYYGQFNSSESVIQMPQLKVFDIQYKVSLPALPVADDVITRDGLLMWRRQ</sequence>
<evidence type="ECO:0000313" key="4">
    <source>
        <dbReference type="Proteomes" id="UP000000707"/>
    </source>
</evidence>
<evidence type="ECO:0000313" key="3">
    <source>
        <dbReference type="EMBL" id="EGV65679.1"/>
    </source>
</evidence>
<dbReference type="Pfam" id="PF07919">
    <property type="entry name" value="Gryzun"/>
    <property type="match status" value="1"/>
</dbReference>
<dbReference type="STRING" id="590646.G3AXS0"/>
<dbReference type="eggNOG" id="ENOG502S2AA">
    <property type="taxonomic scope" value="Eukaryota"/>
</dbReference>
<name>G3AXS0_CANTC</name>
<dbReference type="AlphaFoldDB" id="G3AXS0"/>
<feature type="domain" description="Trafficking protein particle complex subunit 11" evidence="2">
    <location>
        <begin position="313"/>
        <end position="430"/>
    </location>
</feature>
<dbReference type="OrthoDB" id="6278596at2759"/>
<dbReference type="PANTHER" id="PTHR14374:SF0">
    <property type="entry name" value="TRAFFICKING PROTEIN PARTICLE COMPLEX SUBUNIT 11"/>
    <property type="match status" value="1"/>
</dbReference>
<evidence type="ECO:0000259" key="2">
    <source>
        <dbReference type="Pfam" id="PF11817"/>
    </source>
</evidence>
<accession>G3AXS0</accession>
<reference evidence="3 4" key="1">
    <citation type="journal article" date="2011" name="Proc. Natl. Acad. Sci. U.S.A.">
        <title>Comparative genomics of xylose-fermenting fungi for enhanced biofuel production.</title>
        <authorList>
            <person name="Wohlbach D.J."/>
            <person name="Kuo A."/>
            <person name="Sato T.K."/>
            <person name="Potts K.M."/>
            <person name="Salamov A.A."/>
            <person name="LaButti K.M."/>
            <person name="Sun H."/>
            <person name="Clum A."/>
            <person name="Pangilinan J.L."/>
            <person name="Lindquist E.A."/>
            <person name="Lucas S."/>
            <person name="Lapidus A."/>
            <person name="Jin M."/>
            <person name="Gunawan C."/>
            <person name="Balan V."/>
            <person name="Dale B.E."/>
            <person name="Jeffries T.W."/>
            <person name="Zinkel R."/>
            <person name="Barry K.W."/>
            <person name="Grigoriev I.V."/>
            <person name="Gasch A.P."/>
        </authorList>
    </citation>
    <scope>NUCLEOTIDE SEQUENCE [LARGE SCALE GENOMIC DNA]</scope>
    <source>
        <strain evidence="4">ATCC 10573 / BCRC 21748 / CBS 615 / JCM 9827 / NBRC 10315 / NRRL Y-1498 / VKM Y-70</strain>
    </source>
</reference>
<dbReference type="PANTHER" id="PTHR14374">
    <property type="entry name" value="FOIE GRAS"/>
    <property type="match status" value="1"/>
</dbReference>
<dbReference type="InterPro" id="IPR012880">
    <property type="entry name" value="Gryzun"/>
</dbReference>
<dbReference type="EMBL" id="GL996512">
    <property type="protein sequence ID" value="EGV65679.1"/>
    <property type="molecule type" value="Genomic_DNA"/>
</dbReference>
<gene>
    <name evidence="3" type="ORF">CANTEDRAFT_92002</name>
</gene>
<dbReference type="HOGENOM" id="CLU_008469_0_0_1"/>
<feature type="domain" description="Gryzun putative trafficking through Golgi" evidence="1">
    <location>
        <begin position="1002"/>
        <end position="1157"/>
    </location>
</feature>